<dbReference type="Proteomes" id="UP000796880">
    <property type="component" value="Unassembled WGS sequence"/>
</dbReference>
<dbReference type="Pfam" id="PF08392">
    <property type="entry name" value="FAE1_CUT1_RppA"/>
    <property type="match status" value="2"/>
</dbReference>
<dbReference type="EMBL" id="VOIH02000002">
    <property type="protein sequence ID" value="KAF3454538.1"/>
    <property type="molecule type" value="Genomic_DNA"/>
</dbReference>
<evidence type="ECO:0000256" key="2">
    <source>
        <dbReference type="ARBA" id="ARBA00005531"/>
    </source>
</evidence>
<proteinExistence type="inferred from homology"/>
<dbReference type="OrthoDB" id="1600564at2759"/>
<comment type="pathway">
    <text evidence="1">Lipid metabolism; fatty acid biosynthesis.</text>
</comment>
<dbReference type="Gene3D" id="3.40.50.1110">
    <property type="entry name" value="SGNH hydrolase"/>
    <property type="match status" value="1"/>
</dbReference>
<gene>
    <name evidence="11" type="ORF">FNV43_RR04986</name>
</gene>
<keyword evidence="12" id="KW-1185">Reference proteome</keyword>
<evidence type="ECO:0000256" key="4">
    <source>
        <dbReference type="ARBA" id="ARBA00012307"/>
    </source>
</evidence>
<dbReference type="InterPro" id="IPR035669">
    <property type="entry name" value="SGNH_plant_lipase-like"/>
</dbReference>
<feature type="transmembrane region" description="Helical" evidence="8">
    <location>
        <begin position="51"/>
        <end position="74"/>
    </location>
</feature>
<dbReference type="InterPro" id="IPR036514">
    <property type="entry name" value="SGNH_hydro_sf"/>
</dbReference>
<feature type="domain" description="FAE" evidence="9">
    <location>
        <begin position="625"/>
        <end position="708"/>
    </location>
</feature>
<dbReference type="InterPro" id="IPR013747">
    <property type="entry name" value="ACP_syn_III_C"/>
</dbReference>
<evidence type="ECO:0000256" key="8">
    <source>
        <dbReference type="SAM" id="Phobius"/>
    </source>
</evidence>
<dbReference type="Pfam" id="PF00657">
    <property type="entry name" value="Lipase_GDSL"/>
    <property type="match status" value="1"/>
</dbReference>
<comment type="caution">
    <text evidence="11">The sequence shown here is derived from an EMBL/GenBank/DDBJ whole genome shotgun (WGS) entry which is preliminary data.</text>
</comment>
<keyword evidence="6" id="KW-0012">Acyltransferase</keyword>
<keyword evidence="8" id="KW-0472">Membrane</keyword>
<protein>
    <recommendedName>
        <fullName evidence="4">very-long-chain 3-oxoacyl-CoA synthase</fullName>
        <ecNumber evidence="4">2.3.1.199</ecNumber>
    </recommendedName>
</protein>
<dbReference type="CDD" id="cd01837">
    <property type="entry name" value="SGNH_plant_lipase_like"/>
    <property type="match status" value="1"/>
</dbReference>
<accession>A0A8K0MQT3</accession>
<dbReference type="SUPFAM" id="SSF53901">
    <property type="entry name" value="Thiolase-like"/>
    <property type="match status" value="2"/>
</dbReference>
<dbReference type="AlphaFoldDB" id="A0A8K0MQT3"/>
<comment type="similarity">
    <text evidence="3">Belongs to the 'GDSL' lipolytic enzyme family.</text>
</comment>
<evidence type="ECO:0000313" key="12">
    <source>
        <dbReference type="Proteomes" id="UP000796880"/>
    </source>
</evidence>
<dbReference type="GO" id="GO:0009922">
    <property type="term" value="F:fatty acid elongase activity"/>
    <property type="evidence" value="ECO:0007669"/>
    <property type="project" value="UniProtKB-EC"/>
</dbReference>
<evidence type="ECO:0000259" key="9">
    <source>
        <dbReference type="Pfam" id="PF08392"/>
    </source>
</evidence>
<evidence type="ECO:0000256" key="1">
    <source>
        <dbReference type="ARBA" id="ARBA00005194"/>
    </source>
</evidence>
<evidence type="ECO:0000256" key="3">
    <source>
        <dbReference type="ARBA" id="ARBA00008668"/>
    </source>
</evidence>
<evidence type="ECO:0000256" key="7">
    <source>
        <dbReference type="ARBA" id="ARBA00047375"/>
    </source>
</evidence>
<dbReference type="EC" id="2.3.1.199" evidence="4"/>
<keyword evidence="5" id="KW-0808">Transferase</keyword>
<keyword evidence="8" id="KW-0812">Transmembrane</keyword>
<dbReference type="InterPro" id="IPR016039">
    <property type="entry name" value="Thiolase-like"/>
</dbReference>
<sequence length="835" mass="94433">MKNLRHTFNIRKEGTYLASNLFYQINNDGQRTTSSTYELEKRTFRILAINMLLSSSTMAAATASPVLTLLSLILSSSLFHPCKAFHEPLKACNFNAIYQLGDSLADTGNLILENPASPIGRLPYGETFFKKPTGRSSDGLLMIDYIAISAGIPLLDPYLNKNALFSKGRGVNFAVAGSTALPVAVLAQLNISSPFTNSSLSIQLDWMDSHFNSICFNAKDCAKRLERSLFMVGEIGGNDYDLAIFVGNKTIKEAIDMVPQVVQTIKDAVKKVIGYGALTVVVPGNFQIGCLPYYLTAFKTNDSSAYDEHHCLKGFNEISVYHNDHLRKAIEELREEHSDVTIIYGDYYNAFQWVLSHTSKLGFDAESLQKSCCGIGGDYNFDLAKPCGTSGVPACSNPDKRISWDGVHLTQKANQYMSYWLIQKDLLRQLRCATGLIIATALYFFCREKPVYLIVFMCYRPPDTNRIPICTFIEHTERLDKFDRESIEFQTRVIERSGIENETYLPTGFRLFPNDQTLKSVMEEVEMVLFSVIQDLFHKHTIDPETIDILITNCSLVCPTTSLASMIINKFGLKQRHELQSLWHGMQLWNPICFFGSRPPSSPQKFHGFDTQHGSNGWWCGVAPKPEKRQRAKYKLKHLVRTHVEANDGFYKCVVQEPDDEGFTGISLSRSIKQVDGEALKINMRTLAVLVLPYSEHIKFVFSLLWNKIYSPARERETYIPDFKKAFEHFCIHAGEKSVIEMIKEKLKLKDIDVEASKVTLYRFGNTSSSSSTWYSLSYLEAKGRVKRGDRIWQLDFGCGFKCASAFWKCINKISPGDLNAWLIGSISTQWRCLM</sequence>
<feature type="domain" description="FAE" evidence="9">
    <location>
        <begin position="444"/>
        <end position="575"/>
    </location>
</feature>
<dbReference type="Gene3D" id="3.40.47.10">
    <property type="match status" value="2"/>
</dbReference>
<evidence type="ECO:0000256" key="5">
    <source>
        <dbReference type="ARBA" id="ARBA00022679"/>
    </source>
</evidence>
<dbReference type="GO" id="GO:0006633">
    <property type="term" value="P:fatty acid biosynthetic process"/>
    <property type="evidence" value="ECO:0007669"/>
    <property type="project" value="UniProtKB-UniPathway"/>
</dbReference>
<dbReference type="InterPro" id="IPR012392">
    <property type="entry name" value="3-ktacl-CoA_syn"/>
</dbReference>
<dbReference type="PANTHER" id="PTHR31561">
    <property type="entry name" value="3-KETOACYL-COA SYNTHASE"/>
    <property type="match status" value="1"/>
</dbReference>
<dbReference type="UniPathway" id="UPA00094"/>
<dbReference type="InterPro" id="IPR001087">
    <property type="entry name" value="GDSL"/>
</dbReference>
<evidence type="ECO:0000256" key="6">
    <source>
        <dbReference type="ARBA" id="ARBA00023315"/>
    </source>
</evidence>
<comment type="catalytic activity">
    <reaction evidence="7">
        <text>a very-long-chain acyl-CoA + malonyl-CoA + H(+) = a very-long-chain 3-oxoacyl-CoA + CO2 + CoA</text>
        <dbReference type="Rhea" id="RHEA:32727"/>
        <dbReference type="ChEBI" id="CHEBI:15378"/>
        <dbReference type="ChEBI" id="CHEBI:16526"/>
        <dbReference type="ChEBI" id="CHEBI:57287"/>
        <dbReference type="ChEBI" id="CHEBI:57384"/>
        <dbReference type="ChEBI" id="CHEBI:90725"/>
        <dbReference type="ChEBI" id="CHEBI:90736"/>
        <dbReference type="EC" id="2.3.1.199"/>
    </reaction>
</comment>
<reference evidence="11" key="1">
    <citation type="submission" date="2020-03" db="EMBL/GenBank/DDBJ databases">
        <title>A high-quality chromosome-level genome assembly of a woody plant with both climbing and erect habits, Rhamnella rubrinervis.</title>
        <authorList>
            <person name="Lu Z."/>
            <person name="Yang Y."/>
            <person name="Zhu X."/>
            <person name="Sun Y."/>
        </authorList>
    </citation>
    <scope>NUCLEOTIDE SEQUENCE</scope>
    <source>
        <strain evidence="11">BYM</strain>
        <tissue evidence="11">Leaf</tissue>
    </source>
</reference>
<evidence type="ECO:0000259" key="10">
    <source>
        <dbReference type="Pfam" id="PF08541"/>
    </source>
</evidence>
<dbReference type="GO" id="GO:0016020">
    <property type="term" value="C:membrane"/>
    <property type="evidence" value="ECO:0007669"/>
    <property type="project" value="InterPro"/>
</dbReference>
<name>A0A8K0MQT3_9ROSA</name>
<feature type="domain" description="Beta-ketoacyl-[acyl-carrier-protein] synthase III C-terminal" evidence="10">
    <location>
        <begin position="728"/>
        <end position="809"/>
    </location>
</feature>
<dbReference type="Pfam" id="PF08541">
    <property type="entry name" value="ACP_syn_III_C"/>
    <property type="match status" value="1"/>
</dbReference>
<dbReference type="GO" id="GO:0016788">
    <property type="term" value="F:hydrolase activity, acting on ester bonds"/>
    <property type="evidence" value="ECO:0007669"/>
    <property type="project" value="InterPro"/>
</dbReference>
<keyword evidence="8" id="KW-1133">Transmembrane helix</keyword>
<comment type="similarity">
    <text evidence="2">Belongs to the thiolase-like superfamily. Chalcone/stilbene synthases family.</text>
</comment>
<organism evidence="11 12">
    <name type="scientific">Rhamnella rubrinervis</name>
    <dbReference type="NCBI Taxonomy" id="2594499"/>
    <lineage>
        <taxon>Eukaryota</taxon>
        <taxon>Viridiplantae</taxon>
        <taxon>Streptophyta</taxon>
        <taxon>Embryophyta</taxon>
        <taxon>Tracheophyta</taxon>
        <taxon>Spermatophyta</taxon>
        <taxon>Magnoliopsida</taxon>
        <taxon>eudicotyledons</taxon>
        <taxon>Gunneridae</taxon>
        <taxon>Pentapetalae</taxon>
        <taxon>rosids</taxon>
        <taxon>fabids</taxon>
        <taxon>Rosales</taxon>
        <taxon>Rhamnaceae</taxon>
        <taxon>rhamnoid group</taxon>
        <taxon>Rhamneae</taxon>
        <taxon>Rhamnella</taxon>
    </lineage>
</organism>
<evidence type="ECO:0000313" key="11">
    <source>
        <dbReference type="EMBL" id="KAF3454538.1"/>
    </source>
</evidence>
<dbReference type="InterPro" id="IPR013601">
    <property type="entry name" value="FAE1_typ3_polyketide_synth"/>
</dbReference>